<protein>
    <submittedName>
        <fullName evidence="1">DUF72 domain-containing protein</fullName>
    </submittedName>
</protein>
<reference evidence="1" key="1">
    <citation type="journal article" date="2020" name="Biotechnol. Biofuels">
        <title>New insights from the biogas microbiome by comprehensive genome-resolved metagenomics of nearly 1600 species originating from multiple anaerobic digesters.</title>
        <authorList>
            <person name="Campanaro S."/>
            <person name="Treu L."/>
            <person name="Rodriguez-R L.M."/>
            <person name="Kovalovszki A."/>
            <person name="Ziels R.M."/>
            <person name="Maus I."/>
            <person name="Zhu X."/>
            <person name="Kougias P.G."/>
            <person name="Basile A."/>
            <person name="Luo G."/>
            <person name="Schluter A."/>
            <person name="Konstantinidis K.T."/>
            <person name="Angelidaki I."/>
        </authorList>
    </citation>
    <scope>NUCLEOTIDE SEQUENCE</scope>
    <source>
        <strain evidence="1">AS06rmzACSIP_7</strain>
    </source>
</reference>
<sequence>MPTIHIGCSGFNYAGWKGTFYPDRLPQKKWFEYYCTIFSTVELNVTFYRLPLLNTFEKWHTETPRDFSFSLKGSRFITHVTRLLDPEKFLDLFFERSSPLRQKLKVVLWQFPPGFAVNMERLGRFVELLDRYPVRNTLEFRNQSWITDEVFDLCSTHNVNLCMADWPPFINELPITSNFVYVRRHGLEGNYATCYSEAALKKDAGRMRTYMADGKDVYIYFNNDAYGYAPRNGGELKEMIKDRATNETHV</sequence>
<dbReference type="PANTHER" id="PTHR30348:SF4">
    <property type="entry name" value="DUF72 DOMAIN-CONTAINING PROTEIN"/>
    <property type="match status" value="1"/>
</dbReference>
<name>A0A971M391_9BACT</name>
<accession>A0A971M391</accession>
<comment type="caution">
    <text evidence="1">The sequence shown here is derived from an EMBL/GenBank/DDBJ whole genome shotgun (WGS) entry which is preliminary data.</text>
</comment>
<dbReference type="Pfam" id="PF01904">
    <property type="entry name" value="DUF72"/>
    <property type="match status" value="1"/>
</dbReference>
<proteinExistence type="predicted"/>
<dbReference type="InterPro" id="IPR002763">
    <property type="entry name" value="DUF72"/>
</dbReference>
<evidence type="ECO:0000313" key="1">
    <source>
        <dbReference type="EMBL" id="NLW34889.1"/>
    </source>
</evidence>
<organism evidence="1 2">
    <name type="scientific">Syntrophorhabdus aromaticivorans</name>
    <dbReference type="NCBI Taxonomy" id="328301"/>
    <lineage>
        <taxon>Bacteria</taxon>
        <taxon>Pseudomonadati</taxon>
        <taxon>Thermodesulfobacteriota</taxon>
        <taxon>Syntrophorhabdia</taxon>
        <taxon>Syntrophorhabdales</taxon>
        <taxon>Syntrophorhabdaceae</taxon>
        <taxon>Syntrophorhabdus</taxon>
    </lineage>
</organism>
<dbReference type="EMBL" id="JAAYEE010000092">
    <property type="protein sequence ID" value="NLW34889.1"/>
    <property type="molecule type" value="Genomic_DNA"/>
</dbReference>
<dbReference type="AlphaFoldDB" id="A0A971M391"/>
<evidence type="ECO:0000313" key="2">
    <source>
        <dbReference type="Proteomes" id="UP000777265"/>
    </source>
</evidence>
<dbReference type="InterPro" id="IPR036520">
    <property type="entry name" value="UPF0759_sf"/>
</dbReference>
<gene>
    <name evidence="1" type="ORF">GXY80_05320</name>
</gene>
<dbReference type="PANTHER" id="PTHR30348">
    <property type="entry name" value="UNCHARACTERIZED PROTEIN YECE"/>
    <property type="match status" value="1"/>
</dbReference>
<dbReference type="SUPFAM" id="SSF117396">
    <property type="entry name" value="TM1631-like"/>
    <property type="match status" value="1"/>
</dbReference>
<dbReference type="Gene3D" id="3.20.20.410">
    <property type="entry name" value="Protein of unknown function UPF0759"/>
    <property type="match status" value="1"/>
</dbReference>
<reference evidence="1" key="2">
    <citation type="submission" date="2020-01" db="EMBL/GenBank/DDBJ databases">
        <authorList>
            <person name="Campanaro S."/>
        </authorList>
    </citation>
    <scope>NUCLEOTIDE SEQUENCE</scope>
    <source>
        <strain evidence="1">AS06rmzACSIP_7</strain>
    </source>
</reference>
<dbReference type="Proteomes" id="UP000777265">
    <property type="component" value="Unassembled WGS sequence"/>
</dbReference>